<feature type="domain" description="HTH lysR-type" evidence="5">
    <location>
        <begin position="2"/>
        <end position="58"/>
    </location>
</feature>
<evidence type="ECO:0000313" key="6">
    <source>
        <dbReference type="EMBL" id="EGD59007.1"/>
    </source>
</evidence>
<evidence type="ECO:0000256" key="4">
    <source>
        <dbReference type="ARBA" id="ARBA00023163"/>
    </source>
</evidence>
<dbReference type="AlphaFoldDB" id="F1Z8L8"/>
<organism evidence="6 7">
    <name type="scientific">Novosphingobium nitrogenifigens DSM 19370</name>
    <dbReference type="NCBI Taxonomy" id="983920"/>
    <lineage>
        <taxon>Bacteria</taxon>
        <taxon>Pseudomonadati</taxon>
        <taxon>Pseudomonadota</taxon>
        <taxon>Alphaproteobacteria</taxon>
        <taxon>Sphingomonadales</taxon>
        <taxon>Sphingomonadaceae</taxon>
        <taxon>Novosphingobium</taxon>
    </lineage>
</organism>
<gene>
    <name evidence="6" type="ORF">Y88_1069</name>
</gene>
<dbReference type="SUPFAM" id="SSF53850">
    <property type="entry name" value="Periplasmic binding protein-like II"/>
    <property type="match status" value="1"/>
</dbReference>
<dbReference type="NCBIfam" id="TIGR03298">
    <property type="entry name" value="argP"/>
    <property type="match status" value="1"/>
</dbReference>
<dbReference type="HOGENOM" id="CLU_063829_0_1_5"/>
<dbReference type="PROSITE" id="PS50931">
    <property type="entry name" value="HTH_LYSR"/>
    <property type="match status" value="1"/>
</dbReference>
<dbReference type="STRING" id="983920.Y88_1069"/>
<dbReference type="RefSeq" id="WP_008065746.1">
    <property type="nucleotide sequence ID" value="NZ_AQWK01000001.1"/>
</dbReference>
<dbReference type="NCBIfam" id="NF009888">
    <property type="entry name" value="PRK13348.1"/>
    <property type="match status" value="1"/>
</dbReference>
<comment type="similarity">
    <text evidence="1">Belongs to the LysR transcriptional regulatory family.</text>
</comment>
<dbReference type="NCBIfam" id="NF002964">
    <property type="entry name" value="PRK03635.1"/>
    <property type="match status" value="1"/>
</dbReference>
<dbReference type="PANTHER" id="PTHR30579">
    <property type="entry name" value="TRANSCRIPTIONAL REGULATOR"/>
    <property type="match status" value="1"/>
</dbReference>
<dbReference type="InterPro" id="IPR036390">
    <property type="entry name" value="WH_DNA-bd_sf"/>
</dbReference>
<dbReference type="InParanoid" id="F1Z8L8"/>
<protein>
    <submittedName>
        <fullName evidence="6">Chromosome replication initiation inhibitor protein</fullName>
    </submittedName>
</protein>
<dbReference type="EMBL" id="AEWJ01000037">
    <property type="protein sequence ID" value="EGD59007.1"/>
    <property type="molecule type" value="Genomic_DNA"/>
</dbReference>
<dbReference type="eggNOG" id="COG0583">
    <property type="taxonomic scope" value="Bacteria"/>
</dbReference>
<keyword evidence="7" id="KW-1185">Reference proteome</keyword>
<evidence type="ECO:0000313" key="7">
    <source>
        <dbReference type="Proteomes" id="UP000004728"/>
    </source>
</evidence>
<dbReference type="Proteomes" id="UP000004728">
    <property type="component" value="Unassembled WGS sequence"/>
</dbReference>
<dbReference type="PANTHER" id="PTHR30579:SF2">
    <property type="entry name" value="HTH-TYPE TRANSCRIPTIONAL REGULATOR ARGP"/>
    <property type="match status" value="1"/>
</dbReference>
<accession>F1Z8L8</accession>
<evidence type="ECO:0000256" key="1">
    <source>
        <dbReference type="ARBA" id="ARBA00009437"/>
    </source>
</evidence>
<dbReference type="Gene3D" id="3.40.190.290">
    <property type="match status" value="1"/>
</dbReference>
<dbReference type="InterPro" id="IPR050176">
    <property type="entry name" value="LTTR"/>
</dbReference>
<comment type="caution">
    <text evidence="6">The sequence shown here is derived from an EMBL/GenBank/DDBJ whole genome shotgun (WGS) entry which is preliminary data.</text>
</comment>
<evidence type="ECO:0000256" key="3">
    <source>
        <dbReference type="ARBA" id="ARBA00023125"/>
    </source>
</evidence>
<dbReference type="GO" id="GO:0003700">
    <property type="term" value="F:DNA-binding transcription factor activity"/>
    <property type="evidence" value="ECO:0007669"/>
    <property type="project" value="InterPro"/>
</dbReference>
<dbReference type="SUPFAM" id="SSF46785">
    <property type="entry name" value="Winged helix' DNA-binding domain"/>
    <property type="match status" value="1"/>
</dbReference>
<reference evidence="6 7" key="1">
    <citation type="journal article" date="2012" name="J. Bacteriol.">
        <title>Draft Genome Sequence of Novosphingobium nitrogenifigens Y88T.</title>
        <authorList>
            <person name="Strabala T.J."/>
            <person name="Macdonald L."/>
            <person name="Liu V."/>
            <person name="Smit A.M."/>
        </authorList>
    </citation>
    <scope>NUCLEOTIDE SEQUENCE [LARGE SCALE GENOMIC DNA]</scope>
    <source>
        <strain evidence="6 7">DSM 19370</strain>
    </source>
</reference>
<dbReference type="OrthoDB" id="3252676at2"/>
<evidence type="ECO:0000259" key="5">
    <source>
        <dbReference type="PROSITE" id="PS50931"/>
    </source>
</evidence>
<keyword evidence="3" id="KW-0238">DNA-binding</keyword>
<proteinExistence type="inferred from homology"/>
<sequence length="301" mass="32879">MLDYPALAALAAVIREGSFERGAQALGVTPSAVSQRVRGLEEKLGTVLVQRGQPCVPTELGRTLCSHFDQVRLLEADLDPALKPRLAGNETTPTIRLAVNADSLATWFPDAVTRFVRATGLLLDLTREDEGHTAERLRMGEVLGAVTTDPEPLPGCRAVALGALRYAACASREFVERHFPDGVDPASLTKAPCLRFDHKDRLQARWVRETFDCELQAPTLWVPSTHAFQDFALAGLAWGMQPLLLARDHLAAGRLVELVPGSLLNVRLYWNVVRLHASSLRVLTDAIQAAAREALGRGEKQ</sequence>
<dbReference type="InterPro" id="IPR017685">
    <property type="entry name" value="ArgP"/>
</dbReference>
<dbReference type="FunCoup" id="F1Z8L8">
    <property type="interactions" value="83"/>
</dbReference>
<dbReference type="InterPro" id="IPR000847">
    <property type="entry name" value="LysR_HTH_N"/>
</dbReference>
<dbReference type="Pfam" id="PF03466">
    <property type="entry name" value="LysR_substrate"/>
    <property type="match status" value="1"/>
</dbReference>
<keyword evidence="4" id="KW-0804">Transcription</keyword>
<dbReference type="Gene3D" id="1.10.10.10">
    <property type="entry name" value="Winged helix-like DNA-binding domain superfamily/Winged helix DNA-binding domain"/>
    <property type="match status" value="1"/>
</dbReference>
<dbReference type="Pfam" id="PF00126">
    <property type="entry name" value="HTH_1"/>
    <property type="match status" value="1"/>
</dbReference>
<name>F1Z8L8_9SPHN</name>
<evidence type="ECO:0000256" key="2">
    <source>
        <dbReference type="ARBA" id="ARBA00023015"/>
    </source>
</evidence>
<dbReference type="InterPro" id="IPR005119">
    <property type="entry name" value="LysR_subst-bd"/>
</dbReference>
<dbReference type="InterPro" id="IPR036388">
    <property type="entry name" value="WH-like_DNA-bd_sf"/>
</dbReference>
<dbReference type="GO" id="GO:0003677">
    <property type="term" value="F:DNA binding"/>
    <property type="evidence" value="ECO:0007669"/>
    <property type="project" value="UniProtKB-KW"/>
</dbReference>
<keyword evidence="2" id="KW-0805">Transcription regulation</keyword>